<evidence type="ECO:0000313" key="2">
    <source>
        <dbReference type="Proteomes" id="UP000246085"/>
    </source>
</evidence>
<dbReference type="AlphaFoldDB" id="A0A2U3PU53"/>
<organism evidence="1 2">
    <name type="scientific">Bradyrhizobium vignae</name>
    <dbReference type="NCBI Taxonomy" id="1549949"/>
    <lineage>
        <taxon>Bacteria</taxon>
        <taxon>Pseudomonadati</taxon>
        <taxon>Pseudomonadota</taxon>
        <taxon>Alphaproteobacteria</taxon>
        <taxon>Hyphomicrobiales</taxon>
        <taxon>Nitrobacteraceae</taxon>
        <taxon>Bradyrhizobium</taxon>
    </lineage>
</organism>
<dbReference type="KEGG" id="bvz:BRAD3257_1519"/>
<dbReference type="EMBL" id="LS398110">
    <property type="protein sequence ID" value="SPP92648.1"/>
    <property type="molecule type" value="Genomic_DNA"/>
</dbReference>
<dbReference type="Proteomes" id="UP000246085">
    <property type="component" value="Chromosome BRAD3257"/>
</dbReference>
<gene>
    <name evidence="1" type="ORF">BRAD3257_1519</name>
</gene>
<proteinExistence type="predicted"/>
<name>A0A2U3PU53_9BRAD</name>
<protein>
    <submittedName>
        <fullName evidence="1">Uncharacterized protein</fullName>
    </submittedName>
</protein>
<accession>A0A2U3PU53</accession>
<sequence length="98" mass="11605">MRLIIEERVEHSLRYLRPTESAKVMHTLGELERADFAHWREKFKVVKSQTAGVQPFFVIRVNPRLRIICRYGENETLIIEDIVTHEGLEKFASGKQRR</sequence>
<evidence type="ECO:0000313" key="1">
    <source>
        <dbReference type="EMBL" id="SPP92648.1"/>
    </source>
</evidence>
<reference evidence="1 2" key="1">
    <citation type="submission" date="2018-03" db="EMBL/GenBank/DDBJ databases">
        <authorList>
            <person name="Gully D."/>
        </authorList>
    </citation>
    <scope>NUCLEOTIDE SEQUENCE [LARGE SCALE GENOMIC DNA]</scope>
    <source>
        <strain evidence="1">ORS3257</strain>
    </source>
</reference>